<dbReference type="GO" id="GO:0004764">
    <property type="term" value="F:shikimate 3-dehydrogenase (NADP+) activity"/>
    <property type="evidence" value="ECO:0007669"/>
    <property type="project" value="InterPro"/>
</dbReference>
<dbReference type="InterPro" id="IPR013785">
    <property type="entry name" value="Aldolase_TIM"/>
</dbReference>
<dbReference type="EMBL" id="GHES01040827">
    <property type="protein sequence ID" value="MPA71386.1"/>
    <property type="molecule type" value="Transcribed_RNA"/>
</dbReference>
<dbReference type="Gene3D" id="3.20.20.70">
    <property type="entry name" value="Aldolase class I"/>
    <property type="match status" value="1"/>
</dbReference>
<dbReference type="HAMAP" id="MF_00222">
    <property type="entry name" value="Shikimate_DH_AroE"/>
    <property type="match status" value="1"/>
</dbReference>
<dbReference type="PANTHER" id="PTHR21089">
    <property type="entry name" value="SHIKIMATE DEHYDROGENASE"/>
    <property type="match status" value="1"/>
</dbReference>
<evidence type="ECO:0000259" key="1">
    <source>
        <dbReference type="Pfam" id="PF08501"/>
    </source>
</evidence>
<dbReference type="SUPFAM" id="SSF51735">
    <property type="entry name" value="NAD(P)-binding Rossmann-fold domains"/>
    <property type="match status" value="1"/>
</dbReference>
<dbReference type="FunFam" id="3.20.20.70:FF:000142">
    <property type="entry name" value="bifunctional 3-dehydroquinate dehydratase/shikimate dehydrogenase, chloroplastic"/>
    <property type="match status" value="1"/>
</dbReference>
<dbReference type="Gene3D" id="3.40.50.720">
    <property type="entry name" value="NAD(P)-binding Rossmann-like Domain"/>
    <property type="match status" value="1"/>
</dbReference>
<dbReference type="AlphaFoldDB" id="A0A5B7BTM9"/>
<dbReference type="Pfam" id="PF01487">
    <property type="entry name" value="DHquinase_I"/>
    <property type="match status" value="1"/>
</dbReference>
<protein>
    <recommendedName>
        <fullName evidence="1">Shikimate dehydrogenase substrate binding N-terminal domain-containing protein</fullName>
    </recommendedName>
</protein>
<dbReference type="InterPro" id="IPR001381">
    <property type="entry name" value="DHquinase_I"/>
</dbReference>
<dbReference type="PANTHER" id="PTHR21089:SF10">
    <property type="entry name" value="BIFUNCTIONAL 3-DEHYDROQUINATE DEHYDRATASE_SHIKIMATE DEHYDROGENASE, CHLOROPLASTIC-LIKE ISOFORM X1"/>
    <property type="match status" value="1"/>
</dbReference>
<dbReference type="GO" id="GO:0019632">
    <property type="term" value="P:shikimate metabolic process"/>
    <property type="evidence" value="ECO:0007669"/>
    <property type="project" value="TreeGrafter"/>
</dbReference>
<dbReference type="InterPro" id="IPR013708">
    <property type="entry name" value="Shikimate_DH-bd_N"/>
</dbReference>
<reference evidence="2" key="1">
    <citation type="submission" date="2019-08" db="EMBL/GenBank/DDBJ databases">
        <title>Reference gene set and small RNA set construction with multiple tissues from Davidia involucrata Baill.</title>
        <authorList>
            <person name="Yang H."/>
            <person name="Zhou C."/>
            <person name="Li G."/>
            <person name="Wang J."/>
            <person name="Gao P."/>
            <person name="Wang M."/>
            <person name="Wang R."/>
            <person name="Zhao Y."/>
        </authorList>
    </citation>
    <scope>NUCLEOTIDE SEQUENCE</scope>
    <source>
        <tissue evidence="2">Mixed with DoveR01_LX</tissue>
    </source>
</reference>
<dbReference type="NCBIfam" id="TIGR01093">
    <property type="entry name" value="aroD"/>
    <property type="match status" value="1"/>
</dbReference>
<dbReference type="InterPro" id="IPR046346">
    <property type="entry name" value="Aminoacid_DH-like_N_sf"/>
</dbReference>
<dbReference type="CDD" id="cd01065">
    <property type="entry name" value="NAD_bind_Shikimate_DH"/>
    <property type="match status" value="1"/>
</dbReference>
<name>A0A5B7BTM9_DAVIN</name>
<dbReference type="SUPFAM" id="SSF51569">
    <property type="entry name" value="Aldolase"/>
    <property type="match status" value="1"/>
</dbReference>
<dbReference type="InterPro" id="IPR022893">
    <property type="entry name" value="Shikimate_DH_fam"/>
</dbReference>
<dbReference type="Gene3D" id="3.40.50.10860">
    <property type="entry name" value="Leucine Dehydrogenase, chain A, domain 1"/>
    <property type="match status" value="1"/>
</dbReference>
<sequence>MILRRRWETPQLRLLKKIVMLHKRQRHRPWKQFLKAKAQGADVVEIRLDCINNFQPRQDLEILLKNKPLPVLIVYRPKWEGGQYEGDEHMRLEALHLAKELGADYIDLELKVASNLMEEHKLNQHGGSKVIVSCFLDSVIPSKEELSHLVARMQSTGADIIKLVTNATNITELARIFHLLSHCQMPLIAYSIGERGLISQILAPKFGGVLVYGSIEGNSVPGLPTLDSLRHAYGVEYINEDTKVFGLISKPVSHSKGPILHNPTFRHVGYNGIYVPMFVDDLKEFFGVYSSPDFSGFSVGIPYKEAVIGFCDEVHPLAQSIGAVNTITRRCSDGKLVGYNTDCEAAITAIEDAIKVLGCTNGEASLPSPLTGKLFVLVGAGGAGRALAFGAKSRGARVIVFDIDFDRAKSLADAVLGEARPFEDLVKFQPEKGAILANATPLGMHPNTDRIPVAEVTLGDYKLVFDSVYTPRRTRLLKEAKAAGAIIVSGVEMFLRQAIGQFILFTGGKAPEEFMRDIVLAKF</sequence>
<dbReference type="SUPFAM" id="SSF53223">
    <property type="entry name" value="Aminoacid dehydrogenase-like, N-terminal domain"/>
    <property type="match status" value="1"/>
</dbReference>
<dbReference type="FunFam" id="3.40.50.720:FF:000172">
    <property type="entry name" value="Bifunctional 3-dehydroquinate dehydratase/shikimate dehydrogenase, chloroplastic"/>
    <property type="match status" value="1"/>
</dbReference>
<dbReference type="Pfam" id="PF08501">
    <property type="entry name" value="Shikimate_dh_N"/>
    <property type="match status" value="1"/>
</dbReference>
<dbReference type="GO" id="GO:0003855">
    <property type="term" value="F:3-dehydroquinate dehydratase activity"/>
    <property type="evidence" value="ECO:0007669"/>
    <property type="project" value="InterPro"/>
</dbReference>
<dbReference type="InterPro" id="IPR036291">
    <property type="entry name" value="NAD(P)-bd_dom_sf"/>
</dbReference>
<organism evidence="2">
    <name type="scientific">Davidia involucrata</name>
    <name type="common">Dove tree</name>
    <dbReference type="NCBI Taxonomy" id="16924"/>
    <lineage>
        <taxon>Eukaryota</taxon>
        <taxon>Viridiplantae</taxon>
        <taxon>Streptophyta</taxon>
        <taxon>Embryophyta</taxon>
        <taxon>Tracheophyta</taxon>
        <taxon>Spermatophyta</taxon>
        <taxon>Magnoliopsida</taxon>
        <taxon>eudicotyledons</taxon>
        <taxon>Gunneridae</taxon>
        <taxon>Pentapetalae</taxon>
        <taxon>asterids</taxon>
        <taxon>Cornales</taxon>
        <taxon>Nyssaceae</taxon>
        <taxon>Davidia</taxon>
    </lineage>
</organism>
<gene>
    <name evidence="2" type="ORF">Din_040827</name>
</gene>
<proteinExistence type="inferred from homology"/>
<dbReference type="GO" id="GO:0009423">
    <property type="term" value="P:chorismate biosynthetic process"/>
    <property type="evidence" value="ECO:0007669"/>
    <property type="project" value="TreeGrafter"/>
</dbReference>
<accession>A0A5B7BTM9</accession>
<feature type="domain" description="Shikimate dehydrogenase substrate binding N-terminal" evidence="1">
    <location>
        <begin position="247"/>
        <end position="327"/>
    </location>
</feature>
<evidence type="ECO:0000313" key="2">
    <source>
        <dbReference type="EMBL" id="MPA71386.1"/>
    </source>
</evidence>
<dbReference type="CDD" id="cd00502">
    <property type="entry name" value="DHQase_I"/>
    <property type="match status" value="1"/>
</dbReference>